<dbReference type="SUPFAM" id="SSF46785">
    <property type="entry name" value="Winged helix' DNA-binding domain"/>
    <property type="match status" value="1"/>
</dbReference>
<dbReference type="Proteomes" id="UP000288024">
    <property type="component" value="Unassembled WGS sequence"/>
</dbReference>
<dbReference type="InterPro" id="IPR000835">
    <property type="entry name" value="HTH_MarR-typ"/>
</dbReference>
<evidence type="ECO:0000313" key="6">
    <source>
        <dbReference type="Proteomes" id="UP000288024"/>
    </source>
</evidence>
<evidence type="ECO:0000313" key="5">
    <source>
        <dbReference type="EMBL" id="RVT67337.1"/>
    </source>
</evidence>
<dbReference type="SMART" id="SM00347">
    <property type="entry name" value="HTH_MARR"/>
    <property type="match status" value="1"/>
</dbReference>
<keyword evidence="3" id="KW-0804">Transcription</keyword>
<dbReference type="Pfam" id="PF01047">
    <property type="entry name" value="MarR"/>
    <property type="match status" value="1"/>
</dbReference>
<dbReference type="GO" id="GO:0003700">
    <property type="term" value="F:DNA-binding transcription factor activity"/>
    <property type="evidence" value="ECO:0007669"/>
    <property type="project" value="InterPro"/>
</dbReference>
<dbReference type="PRINTS" id="PR00598">
    <property type="entry name" value="HTHMARR"/>
</dbReference>
<comment type="caution">
    <text evidence="5">The sequence shown here is derived from an EMBL/GenBank/DDBJ whole genome shotgun (WGS) entry which is preliminary data.</text>
</comment>
<evidence type="ECO:0000259" key="4">
    <source>
        <dbReference type="PROSITE" id="PS50995"/>
    </source>
</evidence>
<evidence type="ECO:0000256" key="1">
    <source>
        <dbReference type="ARBA" id="ARBA00023015"/>
    </source>
</evidence>
<dbReference type="RefSeq" id="WP_127735245.1">
    <property type="nucleotide sequence ID" value="NZ_CAJCKN010000015.1"/>
</dbReference>
<accession>A0A3S2W6R7</accession>
<dbReference type="GO" id="GO:0003677">
    <property type="term" value="F:DNA binding"/>
    <property type="evidence" value="ECO:0007669"/>
    <property type="project" value="UniProtKB-KW"/>
</dbReference>
<dbReference type="InterPro" id="IPR023187">
    <property type="entry name" value="Tscrpt_reg_MarR-type_CS"/>
</dbReference>
<sequence>MNDSLQSIEYEVALLVRLITANNPKLGSLDRSEYLILSELLRNGPIGINEIAHQLLLNISTASRQVSNLETKSYVKRYPDANNGRISLIEITKSGLEVLERVQKARYTVYGEILKNWKQEDIEQLDKLMNRLNADFKHWGQG</sequence>
<dbReference type="AlphaFoldDB" id="A0A3S2W6R7"/>
<dbReference type="PANTHER" id="PTHR33164:SF57">
    <property type="entry name" value="MARR-FAMILY TRANSCRIPTIONAL REGULATOR"/>
    <property type="match status" value="1"/>
</dbReference>
<name>A0A3S2W6R7_9BACI</name>
<dbReference type="InterPro" id="IPR036390">
    <property type="entry name" value="WH_DNA-bd_sf"/>
</dbReference>
<evidence type="ECO:0000256" key="2">
    <source>
        <dbReference type="ARBA" id="ARBA00023125"/>
    </source>
</evidence>
<dbReference type="PANTHER" id="PTHR33164">
    <property type="entry name" value="TRANSCRIPTIONAL REGULATOR, MARR FAMILY"/>
    <property type="match status" value="1"/>
</dbReference>
<evidence type="ECO:0000256" key="3">
    <source>
        <dbReference type="ARBA" id="ARBA00023163"/>
    </source>
</evidence>
<keyword evidence="1" id="KW-0805">Transcription regulation</keyword>
<gene>
    <name evidence="5" type="ORF">EM808_02340</name>
</gene>
<organism evidence="5 6">
    <name type="scientific">Niallia taxi</name>
    <dbReference type="NCBI Taxonomy" id="2499688"/>
    <lineage>
        <taxon>Bacteria</taxon>
        <taxon>Bacillati</taxon>
        <taxon>Bacillota</taxon>
        <taxon>Bacilli</taxon>
        <taxon>Bacillales</taxon>
        <taxon>Bacillaceae</taxon>
        <taxon>Niallia</taxon>
    </lineage>
</organism>
<dbReference type="PROSITE" id="PS01117">
    <property type="entry name" value="HTH_MARR_1"/>
    <property type="match status" value="1"/>
</dbReference>
<dbReference type="EMBL" id="RZTZ01000001">
    <property type="protein sequence ID" value="RVT67337.1"/>
    <property type="molecule type" value="Genomic_DNA"/>
</dbReference>
<protein>
    <submittedName>
        <fullName evidence="5">MarR family transcriptional regulator</fullName>
    </submittedName>
</protein>
<dbReference type="GO" id="GO:0006950">
    <property type="term" value="P:response to stress"/>
    <property type="evidence" value="ECO:0007669"/>
    <property type="project" value="TreeGrafter"/>
</dbReference>
<dbReference type="PROSITE" id="PS50995">
    <property type="entry name" value="HTH_MARR_2"/>
    <property type="match status" value="1"/>
</dbReference>
<proteinExistence type="predicted"/>
<reference evidence="5 6" key="1">
    <citation type="submission" date="2019-01" db="EMBL/GenBank/DDBJ databases">
        <title>Bacillus sp. M5HDSG1-1, whole genome shotgun sequence.</title>
        <authorList>
            <person name="Tuo L."/>
        </authorList>
    </citation>
    <scope>NUCLEOTIDE SEQUENCE [LARGE SCALE GENOMIC DNA]</scope>
    <source>
        <strain evidence="5 6">M5HDSG1-1</strain>
    </source>
</reference>
<dbReference type="InterPro" id="IPR036388">
    <property type="entry name" value="WH-like_DNA-bd_sf"/>
</dbReference>
<dbReference type="GeneID" id="87615502"/>
<dbReference type="Gene3D" id="1.10.10.10">
    <property type="entry name" value="Winged helix-like DNA-binding domain superfamily/Winged helix DNA-binding domain"/>
    <property type="match status" value="1"/>
</dbReference>
<feature type="domain" description="HTH marR-type" evidence="4">
    <location>
        <begin position="1"/>
        <end position="134"/>
    </location>
</feature>
<dbReference type="InterPro" id="IPR039422">
    <property type="entry name" value="MarR/SlyA-like"/>
</dbReference>
<keyword evidence="2" id="KW-0238">DNA-binding</keyword>
<keyword evidence="6" id="KW-1185">Reference proteome</keyword>